<sequence>MADERLVVLEALFGLVRTEDGTVITGVIDCDDGIVLVKK</sequence>
<evidence type="ECO:0000313" key="1">
    <source>
        <dbReference type="EMBL" id="SIO94806.1"/>
    </source>
</evidence>
<evidence type="ECO:0000313" key="2">
    <source>
        <dbReference type="Proteomes" id="UP000184774"/>
    </source>
</evidence>
<protein>
    <submittedName>
        <fullName evidence="1">Uncharacterized protein</fullName>
    </submittedName>
</protein>
<proteinExistence type="predicted"/>
<accession>A0A1N6M637</accession>
<dbReference type="Proteomes" id="UP000184774">
    <property type="component" value="Unassembled WGS sequence"/>
</dbReference>
<gene>
    <name evidence="1" type="ORF">VSP9026_02536</name>
</gene>
<organism evidence="1 2">
    <name type="scientific">Vibrio spartinae</name>
    <dbReference type="NCBI Taxonomy" id="1918945"/>
    <lineage>
        <taxon>Bacteria</taxon>
        <taxon>Pseudomonadati</taxon>
        <taxon>Pseudomonadota</taxon>
        <taxon>Gammaproteobacteria</taxon>
        <taxon>Vibrionales</taxon>
        <taxon>Vibrionaceae</taxon>
        <taxon>Vibrio</taxon>
    </lineage>
</organism>
<dbReference type="EMBL" id="FSSB01000016">
    <property type="protein sequence ID" value="SIO94806.1"/>
    <property type="molecule type" value="Genomic_DNA"/>
</dbReference>
<dbReference type="AlphaFoldDB" id="A0A1N6M637"/>
<reference evidence="1 2" key="1">
    <citation type="submission" date="2016-12" db="EMBL/GenBank/DDBJ databases">
        <authorList>
            <person name="Song W.-J."/>
            <person name="Kurnit D.M."/>
        </authorList>
    </citation>
    <scope>NUCLEOTIDE SEQUENCE [LARGE SCALE GENOMIC DNA]</scope>
    <source>
        <strain evidence="1 2">CECT 9026</strain>
    </source>
</reference>
<name>A0A1N6M637_9VIBR</name>